<dbReference type="EMBL" id="CP001349">
    <property type="protein sequence ID" value="ACL59132.1"/>
    <property type="molecule type" value="Genomic_DNA"/>
</dbReference>
<dbReference type="HOGENOM" id="CLU_2826188_0_0_5"/>
<sequence>MTDPNLAEVLRQVEETITEWNRQAAELCRSSEELLRVEVTAERKSARAIRCAWTPAPGRRRVAGGV</sequence>
<evidence type="ECO:0000313" key="2">
    <source>
        <dbReference type="Proteomes" id="UP000008207"/>
    </source>
</evidence>
<reference evidence="1 2" key="1">
    <citation type="submission" date="2009-01" db="EMBL/GenBank/DDBJ databases">
        <title>Complete sequence of chromosome of Methylobacterium nodulans ORS 2060.</title>
        <authorList>
            <consortium name="US DOE Joint Genome Institute"/>
            <person name="Lucas S."/>
            <person name="Copeland A."/>
            <person name="Lapidus A."/>
            <person name="Glavina del Rio T."/>
            <person name="Dalin E."/>
            <person name="Tice H."/>
            <person name="Bruce D."/>
            <person name="Goodwin L."/>
            <person name="Pitluck S."/>
            <person name="Sims D."/>
            <person name="Brettin T."/>
            <person name="Detter J.C."/>
            <person name="Han C."/>
            <person name="Larimer F."/>
            <person name="Land M."/>
            <person name="Hauser L."/>
            <person name="Kyrpides N."/>
            <person name="Ivanova N."/>
            <person name="Marx C.J."/>
            <person name="Richardson P."/>
        </authorList>
    </citation>
    <scope>NUCLEOTIDE SEQUENCE [LARGE SCALE GENOMIC DNA]</scope>
    <source>
        <strain evidence="2">LMG 21967 / CNCM I-2342 / ORS 2060</strain>
    </source>
</reference>
<dbReference type="AlphaFoldDB" id="B8IA69"/>
<proteinExistence type="predicted"/>
<gene>
    <name evidence="1" type="ordered locus">Mnod_4256</name>
</gene>
<dbReference type="KEGG" id="mno:Mnod_4256"/>
<organism evidence="1 2">
    <name type="scientific">Methylobacterium nodulans (strain LMG 21967 / CNCM I-2342 / ORS 2060)</name>
    <dbReference type="NCBI Taxonomy" id="460265"/>
    <lineage>
        <taxon>Bacteria</taxon>
        <taxon>Pseudomonadati</taxon>
        <taxon>Pseudomonadota</taxon>
        <taxon>Alphaproteobacteria</taxon>
        <taxon>Hyphomicrobiales</taxon>
        <taxon>Methylobacteriaceae</taxon>
        <taxon>Methylobacterium</taxon>
    </lineage>
</organism>
<dbReference type="Proteomes" id="UP000008207">
    <property type="component" value="Chromosome"/>
</dbReference>
<keyword evidence="2" id="KW-1185">Reference proteome</keyword>
<dbReference type="RefSeq" id="WP_015930780.1">
    <property type="nucleotide sequence ID" value="NC_011894.1"/>
</dbReference>
<accession>B8IA69</accession>
<protein>
    <submittedName>
        <fullName evidence="1">Uncharacterized protein</fullName>
    </submittedName>
</protein>
<evidence type="ECO:0000313" key="1">
    <source>
        <dbReference type="EMBL" id="ACL59132.1"/>
    </source>
</evidence>
<name>B8IA69_METNO</name>